<gene>
    <name evidence="2" type="ORF">BDFB_003580</name>
</gene>
<dbReference type="Proteomes" id="UP000292052">
    <property type="component" value="Unassembled WGS sequence"/>
</dbReference>
<dbReference type="AlphaFoldDB" id="A0A482VBZ4"/>
<keyword evidence="3" id="KW-1185">Reference proteome</keyword>
<sequence length="61" mass="6547">MTNNPSAHSVTVPTRGATGAMSSQVRGRGNLPVARTLATTVTWACEWHWKNSRGSSHTRGL</sequence>
<evidence type="ECO:0000256" key="1">
    <source>
        <dbReference type="SAM" id="MobiDB-lite"/>
    </source>
</evidence>
<comment type="caution">
    <text evidence="2">The sequence shown here is derived from an EMBL/GenBank/DDBJ whole genome shotgun (WGS) entry which is preliminary data.</text>
</comment>
<feature type="compositionally biased region" description="Polar residues" evidence="1">
    <location>
        <begin position="1"/>
        <end position="12"/>
    </location>
</feature>
<proteinExistence type="predicted"/>
<feature type="region of interest" description="Disordered" evidence="1">
    <location>
        <begin position="1"/>
        <end position="27"/>
    </location>
</feature>
<protein>
    <submittedName>
        <fullName evidence="2">Uncharacterized protein</fullName>
    </submittedName>
</protein>
<evidence type="ECO:0000313" key="2">
    <source>
        <dbReference type="EMBL" id="RZB40797.1"/>
    </source>
</evidence>
<dbReference type="OrthoDB" id="10281873at2759"/>
<accession>A0A482VBZ4</accession>
<name>A0A482VBZ4_ASBVE</name>
<evidence type="ECO:0000313" key="3">
    <source>
        <dbReference type="Proteomes" id="UP000292052"/>
    </source>
</evidence>
<reference evidence="2 3" key="1">
    <citation type="submission" date="2017-03" db="EMBL/GenBank/DDBJ databases">
        <title>Genome of the blue death feigning beetle - Asbolus verrucosus.</title>
        <authorList>
            <person name="Rider S.D."/>
        </authorList>
    </citation>
    <scope>NUCLEOTIDE SEQUENCE [LARGE SCALE GENOMIC DNA]</scope>
    <source>
        <strain evidence="2">Butters</strain>
        <tissue evidence="2">Head and leg muscle</tissue>
    </source>
</reference>
<organism evidence="2 3">
    <name type="scientific">Asbolus verrucosus</name>
    <name type="common">Desert ironclad beetle</name>
    <dbReference type="NCBI Taxonomy" id="1661398"/>
    <lineage>
        <taxon>Eukaryota</taxon>
        <taxon>Metazoa</taxon>
        <taxon>Ecdysozoa</taxon>
        <taxon>Arthropoda</taxon>
        <taxon>Hexapoda</taxon>
        <taxon>Insecta</taxon>
        <taxon>Pterygota</taxon>
        <taxon>Neoptera</taxon>
        <taxon>Endopterygota</taxon>
        <taxon>Coleoptera</taxon>
        <taxon>Polyphaga</taxon>
        <taxon>Cucujiformia</taxon>
        <taxon>Tenebrionidae</taxon>
        <taxon>Pimeliinae</taxon>
        <taxon>Asbolus</taxon>
    </lineage>
</organism>
<dbReference type="EMBL" id="QDEB01115878">
    <property type="protein sequence ID" value="RZB40797.1"/>
    <property type="molecule type" value="Genomic_DNA"/>
</dbReference>